<gene>
    <name evidence="4" type="primary">LOC136086973</name>
</gene>
<organism evidence="3 4">
    <name type="scientific">Hydra vulgaris</name>
    <name type="common">Hydra</name>
    <name type="synonym">Hydra attenuata</name>
    <dbReference type="NCBI Taxonomy" id="6087"/>
    <lineage>
        <taxon>Eukaryota</taxon>
        <taxon>Metazoa</taxon>
        <taxon>Cnidaria</taxon>
        <taxon>Hydrozoa</taxon>
        <taxon>Hydroidolina</taxon>
        <taxon>Anthoathecata</taxon>
        <taxon>Aplanulata</taxon>
        <taxon>Hydridae</taxon>
        <taxon>Hydra</taxon>
    </lineage>
</organism>
<evidence type="ECO:0000259" key="2">
    <source>
        <dbReference type="SMART" id="SM00597"/>
    </source>
</evidence>
<dbReference type="RefSeq" id="XP_065665547.1">
    <property type="nucleotide sequence ID" value="XM_065809475.1"/>
</dbReference>
<dbReference type="SMART" id="SM00597">
    <property type="entry name" value="ZnF_TTF"/>
    <property type="match status" value="1"/>
</dbReference>
<keyword evidence="3" id="KW-1185">Reference proteome</keyword>
<accession>A0ABM4CUD2</accession>
<proteinExistence type="predicted"/>
<protein>
    <submittedName>
        <fullName evidence="4">Uncharacterized protein LOC136086973</fullName>
    </submittedName>
</protein>
<feature type="compositionally biased region" description="Basic and acidic residues" evidence="1">
    <location>
        <begin position="1"/>
        <end position="19"/>
    </location>
</feature>
<dbReference type="PANTHER" id="PTHR45749:SF35">
    <property type="entry name" value="AC-LIKE TRANSPOSASE-RELATED"/>
    <property type="match status" value="1"/>
</dbReference>
<dbReference type="InterPro" id="IPR006580">
    <property type="entry name" value="Znf_TTF"/>
</dbReference>
<feature type="domain" description="TTF-type" evidence="2">
    <location>
        <begin position="114"/>
        <end position="199"/>
    </location>
</feature>
<dbReference type="PANTHER" id="PTHR45749">
    <property type="match status" value="1"/>
</dbReference>
<dbReference type="InterPro" id="IPR012337">
    <property type="entry name" value="RNaseH-like_sf"/>
</dbReference>
<dbReference type="Proteomes" id="UP001652625">
    <property type="component" value="Chromosome 11"/>
</dbReference>
<dbReference type="GeneID" id="136086973"/>
<dbReference type="SUPFAM" id="SSF53098">
    <property type="entry name" value="Ribonuclease H-like"/>
    <property type="match status" value="1"/>
</dbReference>
<evidence type="ECO:0000313" key="3">
    <source>
        <dbReference type="Proteomes" id="UP001652625"/>
    </source>
</evidence>
<reference evidence="4" key="1">
    <citation type="submission" date="2025-08" db="UniProtKB">
        <authorList>
            <consortium name="RefSeq"/>
        </authorList>
    </citation>
    <scope>IDENTIFICATION</scope>
</reference>
<name>A0ABM4CUD2_HYDVU</name>
<feature type="region of interest" description="Disordered" evidence="1">
    <location>
        <begin position="1"/>
        <end position="23"/>
    </location>
</feature>
<sequence>MKRTLAEVKKTEAEKEKEASSSFLSGCNAQQNTSELCINISVNTHKDNEDISESREENSNPALCDILKIKDDPATWPNKINQNVRDYLVNKGPPKITVENFPQNEKGLHFSKFHCKIKLKNGEVIERPWLIYSESFDKVYCYYCKLFDTNSDSALATSGFDSWSNIHTRLEDHEKSKKHLRCTLNCYELQQRLSTGLTVDTLNEKLIRQETKRWNQVFERLVASVQFLAERNLAFRGSEEQIGNPHNGNFLGVIELLGKFDPAMQDHIQKIINKDTHDHYLGKTIQDEIIDTIGQAVLQEIIARTKSAKYFAVILDCTPDISHQEQMSMVLRYVVDGTHSDVPAGIFEHFIKFIIVESSTGENLFNTLVKEIEMLGLDVENIRGQGYDNGANMKGHNSGVQARLLERNSRAFYTPCVCHNYNLVLGDMAKTCSDAMTFFGTLQRIYTLFASSTKRWTVFKKHVKCLSVKPLSETRWECRMESVKAVRFQAAEVCDALEELAKSTNDAQGKSEAESLVSQMTNYRFLVALCFWHSLLFQVNFTSKELQSNTTDIAAGLTSFEKLFDWLKTYRETGFVAALIDAKELANELEVEPIFQQKRCYKKKKMFLYESSDEPILDPKTEFRVNFFNQVVDKALQSLQPRFMQLKEHHKLFGFLYNFQNMSKEDFRKHSADLEIALTDITKDIEGFMLSEEMEAIKPILPVQQQKPKELFKYLACNDRSTTFPNLFIALKILMTIPVTVASGERKSIVDDHLFLEVRKETGKYKKEIINFNQLDYVSNSIKLSCDTAKIPENQLDFSQIQFPSKLGDFLTDHLEEVLGKLRQGAGASYFISDQQAIEKMHNLPC</sequence>
<dbReference type="InterPro" id="IPR025398">
    <property type="entry name" value="DUF4371"/>
</dbReference>
<evidence type="ECO:0000313" key="4">
    <source>
        <dbReference type="RefSeq" id="XP_065665547.1"/>
    </source>
</evidence>
<dbReference type="Pfam" id="PF14291">
    <property type="entry name" value="DUF4371"/>
    <property type="match status" value="1"/>
</dbReference>
<evidence type="ECO:0000256" key="1">
    <source>
        <dbReference type="SAM" id="MobiDB-lite"/>
    </source>
</evidence>